<organism evidence="2 3">
    <name type="scientific">Synaphobranchus kaupii</name>
    <name type="common">Kaup's arrowtooth eel</name>
    <dbReference type="NCBI Taxonomy" id="118154"/>
    <lineage>
        <taxon>Eukaryota</taxon>
        <taxon>Metazoa</taxon>
        <taxon>Chordata</taxon>
        <taxon>Craniata</taxon>
        <taxon>Vertebrata</taxon>
        <taxon>Euteleostomi</taxon>
        <taxon>Actinopterygii</taxon>
        <taxon>Neopterygii</taxon>
        <taxon>Teleostei</taxon>
        <taxon>Anguilliformes</taxon>
        <taxon>Synaphobranchidae</taxon>
        <taxon>Synaphobranchus</taxon>
    </lineage>
</organism>
<protein>
    <submittedName>
        <fullName evidence="2">Uncharacterized protein</fullName>
    </submittedName>
</protein>
<accession>A0A9Q1ECT5</accession>
<reference evidence="2" key="1">
    <citation type="journal article" date="2023" name="Science">
        <title>Genome structures resolve the early diversification of teleost fishes.</title>
        <authorList>
            <person name="Parey E."/>
            <person name="Louis A."/>
            <person name="Montfort J."/>
            <person name="Bouchez O."/>
            <person name="Roques C."/>
            <person name="Iampietro C."/>
            <person name="Lluch J."/>
            <person name="Castinel A."/>
            <person name="Donnadieu C."/>
            <person name="Desvignes T."/>
            <person name="Floi Bucao C."/>
            <person name="Jouanno E."/>
            <person name="Wen M."/>
            <person name="Mejri S."/>
            <person name="Dirks R."/>
            <person name="Jansen H."/>
            <person name="Henkel C."/>
            <person name="Chen W.J."/>
            <person name="Zahm M."/>
            <person name="Cabau C."/>
            <person name="Klopp C."/>
            <person name="Thompson A.W."/>
            <person name="Robinson-Rechavi M."/>
            <person name="Braasch I."/>
            <person name="Lecointre G."/>
            <person name="Bobe J."/>
            <person name="Postlethwait J.H."/>
            <person name="Berthelot C."/>
            <person name="Roest Crollius H."/>
            <person name="Guiguen Y."/>
        </authorList>
    </citation>
    <scope>NUCLEOTIDE SEQUENCE</scope>
    <source>
        <strain evidence="2">WJC10195</strain>
    </source>
</reference>
<dbReference type="EMBL" id="JAINUF010000019">
    <property type="protein sequence ID" value="KAJ8336430.1"/>
    <property type="molecule type" value="Genomic_DNA"/>
</dbReference>
<gene>
    <name evidence="2" type="ORF">SKAU_G00376500</name>
</gene>
<feature type="compositionally biased region" description="Basic and acidic residues" evidence="1">
    <location>
        <begin position="45"/>
        <end position="75"/>
    </location>
</feature>
<feature type="region of interest" description="Disordered" evidence="1">
    <location>
        <begin position="1"/>
        <end position="104"/>
    </location>
</feature>
<dbReference type="Proteomes" id="UP001152622">
    <property type="component" value="Chromosome 19"/>
</dbReference>
<dbReference type="AlphaFoldDB" id="A0A9Q1ECT5"/>
<proteinExistence type="predicted"/>
<sequence length="104" mass="11921">MAGARDLFMGSSTCSQPQRGSPSPRAQPGQTGRARPNPVSVRQFQYKEGEKQEKQGARDRKKQDRQTQRDLEQARATRTPLVQTLNREEKSPEPRRFHEPHILV</sequence>
<evidence type="ECO:0000313" key="2">
    <source>
        <dbReference type="EMBL" id="KAJ8336430.1"/>
    </source>
</evidence>
<feature type="compositionally biased region" description="Polar residues" evidence="1">
    <location>
        <begin position="10"/>
        <end position="21"/>
    </location>
</feature>
<name>A0A9Q1ECT5_SYNKA</name>
<evidence type="ECO:0000313" key="3">
    <source>
        <dbReference type="Proteomes" id="UP001152622"/>
    </source>
</evidence>
<comment type="caution">
    <text evidence="2">The sequence shown here is derived from an EMBL/GenBank/DDBJ whole genome shotgun (WGS) entry which is preliminary data.</text>
</comment>
<feature type="compositionally biased region" description="Basic and acidic residues" evidence="1">
    <location>
        <begin position="86"/>
        <end position="104"/>
    </location>
</feature>
<keyword evidence="3" id="KW-1185">Reference proteome</keyword>
<evidence type="ECO:0000256" key="1">
    <source>
        <dbReference type="SAM" id="MobiDB-lite"/>
    </source>
</evidence>